<gene>
    <name evidence="4" type="ORF">DPQ33_08075</name>
</gene>
<dbReference type="GO" id="GO:0047617">
    <property type="term" value="F:fatty acyl-CoA hydrolase activity"/>
    <property type="evidence" value="ECO:0007669"/>
    <property type="project" value="InterPro"/>
</dbReference>
<sequence>MVSSDYLNALLRGDLHVNRLFAFLGVEVVVLEPEECVLGLVIRPELLQGAGIMPGGIAATLLDEAMAHVVLAGMQNSQSTATVELSVRFLAPVAESEHVTARARPLKRGKRVVTVEAELLKDDGTIAAKGMASFLVT</sequence>
<dbReference type="PANTHER" id="PTHR21660:SF1">
    <property type="entry name" value="ACYL-COENZYME A THIOESTERASE 13"/>
    <property type="match status" value="1"/>
</dbReference>
<evidence type="ECO:0000313" key="5">
    <source>
        <dbReference type="Proteomes" id="UP000448292"/>
    </source>
</evidence>
<dbReference type="PANTHER" id="PTHR21660">
    <property type="entry name" value="THIOESTERASE SUPERFAMILY MEMBER-RELATED"/>
    <property type="match status" value="1"/>
</dbReference>
<dbReference type="OrthoDB" id="5297685at2"/>
<name>A0A7M3MFR6_9BACT</name>
<dbReference type="EMBL" id="QMIE01000006">
    <property type="protein sequence ID" value="TVM17593.1"/>
    <property type="molecule type" value="Genomic_DNA"/>
</dbReference>
<dbReference type="Pfam" id="PF03061">
    <property type="entry name" value="4HBT"/>
    <property type="match status" value="1"/>
</dbReference>
<dbReference type="AlphaFoldDB" id="A0A7M3MFR6"/>
<evidence type="ECO:0000313" key="4">
    <source>
        <dbReference type="EMBL" id="TVM17593.1"/>
    </source>
</evidence>
<dbReference type="InterPro" id="IPR006683">
    <property type="entry name" value="Thioestr_dom"/>
</dbReference>
<dbReference type="InterPro" id="IPR029069">
    <property type="entry name" value="HotDog_dom_sf"/>
</dbReference>
<proteinExistence type="inferred from homology"/>
<dbReference type="Proteomes" id="UP000448292">
    <property type="component" value="Unassembled WGS sequence"/>
</dbReference>
<organism evidence="4 5">
    <name type="scientific">Oceanidesulfovibrio indonesiensis</name>
    <dbReference type="NCBI Taxonomy" id="54767"/>
    <lineage>
        <taxon>Bacteria</taxon>
        <taxon>Pseudomonadati</taxon>
        <taxon>Thermodesulfobacteriota</taxon>
        <taxon>Desulfovibrionia</taxon>
        <taxon>Desulfovibrionales</taxon>
        <taxon>Desulfovibrionaceae</taxon>
        <taxon>Oceanidesulfovibrio</taxon>
    </lineage>
</organism>
<accession>A0A7M3MFR6</accession>
<dbReference type="SUPFAM" id="SSF54637">
    <property type="entry name" value="Thioesterase/thiol ester dehydrase-isomerase"/>
    <property type="match status" value="1"/>
</dbReference>
<dbReference type="Gene3D" id="3.10.129.10">
    <property type="entry name" value="Hotdog Thioesterase"/>
    <property type="match status" value="1"/>
</dbReference>
<keyword evidence="5" id="KW-1185">Reference proteome</keyword>
<evidence type="ECO:0000259" key="3">
    <source>
        <dbReference type="Pfam" id="PF03061"/>
    </source>
</evidence>
<dbReference type="CDD" id="cd03443">
    <property type="entry name" value="PaaI_thioesterase"/>
    <property type="match status" value="1"/>
</dbReference>
<comment type="similarity">
    <text evidence="1">Belongs to the thioesterase PaaI family.</text>
</comment>
<evidence type="ECO:0000256" key="1">
    <source>
        <dbReference type="ARBA" id="ARBA00008324"/>
    </source>
</evidence>
<comment type="caution">
    <text evidence="4">The sequence shown here is derived from an EMBL/GenBank/DDBJ whole genome shotgun (WGS) entry which is preliminary data.</text>
</comment>
<protein>
    <submittedName>
        <fullName evidence="4">PaaI family thioesterase</fullName>
    </submittedName>
</protein>
<feature type="domain" description="Thioesterase" evidence="3">
    <location>
        <begin position="51"/>
        <end position="126"/>
    </location>
</feature>
<dbReference type="NCBIfam" id="TIGR00369">
    <property type="entry name" value="unchar_dom_1"/>
    <property type="match status" value="1"/>
</dbReference>
<dbReference type="InterPro" id="IPR003736">
    <property type="entry name" value="PAAI_dom"/>
</dbReference>
<dbReference type="InterPro" id="IPR039298">
    <property type="entry name" value="ACOT13"/>
</dbReference>
<dbReference type="RefSeq" id="WP_144302711.1">
    <property type="nucleotide sequence ID" value="NZ_QMIE01000006.1"/>
</dbReference>
<evidence type="ECO:0000256" key="2">
    <source>
        <dbReference type="ARBA" id="ARBA00022801"/>
    </source>
</evidence>
<reference evidence="4 5" key="1">
    <citation type="submission" date="2018-06" db="EMBL/GenBank/DDBJ databases">
        <title>Complete genome of Desulfovibrio indonesiensis P37SLT.</title>
        <authorList>
            <person name="Crispim J.S."/>
            <person name="Vidigal P.M.P."/>
            <person name="Silva L.C.F."/>
            <person name="Laguardia C.N."/>
            <person name="Araujo L.C."/>
            <person name="Dias R.S."/>
            <person name="Sousa M.P."/>
            <person name="Paula S.O."/>
            <person name="Silva C."/>
        </authorList>
    </citation>
    <scope>NUCLEOTIDE SEQUENCE [LARGE SCALE GENOMIC DNA]</scope>
    <source>
        <strain evidence="4 5">P37SLT</strain>
    </source>
</reference>
<keyword evidence="2" id="KW-0378">Hydrolase</keyword>